<accession>M2NKZ0</accession>
<organism evidence="1 2">
    <name type="scientific">Baudoinia panamericana (strain UAMH 10762)</name>
    <name type="common">Angels' share fungus</name>
    <name type="synonym">Baudoinia compniacensis (strain UAMH 10762)</name>
    <dbReference type="NCBI Taxonomy" id="717646"/>
    <lineage>
        <taxon>Eukaryota</taxon>
        <taxon>Fungi</taxon>
        <taxon>Dikarya</taxon>
        <taxon>Ascomycota</taxon>
        <taxon>Pezizomycotina</taxon>
        <taxon>Dothideomycetes</taxon>
        <taxon>Dothideomycetidae</taxon>
        <taxon>Mycosphaerellales</taxon>
        <taxon>Teratosphaeriaceae</taxon>
        <taxon>Baudoinia</taxon>
    </lineage>
</organism>
<keyword evidence="2" id="KW-1185">Reference proteome</keyword>
<dbReference type="GeneID" id="19113001"/>
<evidence type="ECO:0000313" key="2">
    <source>
        <dbReference type="Proteomes" id="UP000011761"/>
    </source>
</evidence>
<proteinExistence type="predicted"/>
<name>M2NKZ0_BAUPA</name>
<sequence>MEADRGDGYFDCEPVDPDVVAASRLRNELKYLQQDLDHQLKLIADLDQHQRNGVHKHLVTFTDSSPACSQSGIDADLASRREALRQVEREIAAVQHPQTRDESR</sequence>
<dbReference type="Proteomes" id="UP000011761">
    <property type="component" value="Unassembled WGS sequence"/>
</dbReference>
<dbReference type="RefSeq" id="XP_007672635.1">
    <property type="nucleotide sequence ID" value="XM_007674445.1"/>
</dbReference>
<dbReference type="HOGENOM" id="CLU_2249603_0_0_1"/>
<protein>
    <submittedName>
        <fullName evidence="1">Uncharacterized protein</fullName>
    </submittedName>
</protein>
<dbReference type="AlphaFoldDB" id="M2NKZ0"/>
<reference evidence="1 2" key="1">
    <citation type="journal article" date="2012" name="PLoS Pathog.">
        <title>Diverse lifestyles and strategies of plant pathogenesis encoded in the genomes of eighteen Dothideomycetes fungi.</title>
        <authorList>
            <person name="Ohm R.A."/>
            <person name="Feau N."/>
            <person name="Henrissat B."/>
            <person name="Schoch C.L."/>
            <person name="Horwitz B.A."/>
            <person name="Barry K.W."/>
            <person name="Condon B.J."/>
            <person name="Copeland A.C."/>
            <person name="Dhillon B."/>
            <person name="Glaser F."/>
            <person name="Hesse C.N."/>
            <person name="Kosti I."/>
            <person name="LaButti K."/>
            <person name="Lindquist E.A."/>
            <person name="Lucas S."/>
            <person name="Salamov A.A."/>
            <person name="Bradshaw R.E."/>
            <person name="Ciuffetti L."/>
            <person name="Hamelin R.C."/>
            <person name="Kema G.H.J."/>
            <person name="Lawrence C."/>
            <person name="Scott J.A."/>
            <person name="Spatafora J.W."/>
            <person name="Turgeon B.G."/>
            <person name="de Wit P.J.G.M."/>
            <person name="Zhong S."/>
            <person name="Goodwin S.B."/>
            <person name="Grigoriev I.V."/>
        </authorList>
    </citation>
    <scope>NUCLEOTIDE SEQUENCE [LARGE SCALE GENOMIC DNA]</scope>
    <source>
        <strain evidence="1 2">UAMH 10762</strain>
    </source>
</reference>
<dbReference type="EMBL" id="KB445551">
    <property type="protein sequence ID" value="EMD00135.1"/>
    <property type="molecule type" value="Genomic_DNA"/>
</dbReference>
<evidence type="ECO:0000313" key="1">
    <source>
        <dbReference type="EMBL" id="EMD00135.1"/>
    </source>
</evidence>
<gene>
    <name evidence="1" type="ORF">BAUCODRAFT_365956</name>
</gene>
<dbReference type="KEGG" id="bcom:BAUCODRAFT_365956"/>